<keyword evidence="10" id="KW-0472">Membrane</keyword>
<sequence>MASSRGFDRLVNFSDAVVAIAITILVLPLVDEASNLGTESINAFLESVASQFYVFLFSFAVIAYYWFLHHSFFDQLQQVDMPIMMLNMIWLLGIVFIPFPTVLIVDAKGPSGWANIIYLATMMVLALTQLFMKLHVIKKPELLASDSTRLKGLIGSEVVSVLLAISIVIALTFPKIGLYALLLLWLTPFIASYISKRKYGETGREKSFRKNR</sequence>
<evidence type="ECO:0000313" key="14">
    <source>
        <dbReference type="Proteomes" id="UP000243847"/>
    </source>
</evidence>
<dbReference type="Pfam" id="PF06736">
    <property type="entry name" value="TMEM175"/>
    <property type="match status" value="1"/>
</dbReference>
<keyword evidence="6" id="KW-0631">Potassium channel</keyword>
<protein>
    <submittedName>
        <fullName evidence="13">Uncharacterized protein</fullName>
    </submittedName>
</protein>
<dbReference type="KEGG" id="amin:AUMI_16910"/>
<dbReference type="PANTHER" id="PTHR31462">
    <property type="entry name" value="ENDOSOMAL/LYSOSOMAL POTASSIUM CHANNEL TMEM175"/>
    <property type="match status" value="1"/>
</dbReference>
<gene>
    <name evidence="13" type="ORF">AUMI_16910</name>
</gene>
<dbReference type="AlphaFoldDB" id="A0A173LWK2"/>
<name>A0A173LWK2_9MICO</name>
<proteinExistence type="inferred from homology"/>
<evidence type="ECO:0000256" key="3">
    <source>
        <dbReference type="ARBA" id="ARBA00022448"/>
    </source>
</evidence>
<evidence type="ECO:0000256" key="2">
    <source>
        <dbReference type="ARBA" id="ARBA00006920"/>
    </source>
</evidence>
<dbReference type="GeneID" id="80451882"/>
<dbReference type="OrthoDB" id="7626281at2"/>
<evidence type="ECO:0000256" key="5">
    <source>
        <dbReference type="ARBA" id="ARBA00022692"/>
    </source>
</evidence>
<evidence type="ECO:0000256" key="4">
    <source>
        <dbReference type="ARBA" id="ARBA00022538"/>
    </source>
</evidence>
<dbReference type="RefSeq" id="WP_096381393.1">
    <property type="nucleotide sequence ID" value="NZ_AP017457.1"/>
</dbReference>
<evidence type="ECO:0000256" key="9">
    <source>
        <dbReference type="ARBA" id="ARBA00023065"/>
    </source>
</evidence>
<dbReference type="GO" id="GO:0016020">
    <property type="term" value="C:membrane"/>
    <property type="evidence" value="ECO:0007669"/>
    <property type="project" value="UniProtKB-SubCell"/>
</dbReference>
<dbReference type="GO" id="GO:0005267">
    <property type="term" value="F:potassium channel activity"/>
    <property type="evidence" value="ECO:0007669"/>
    <property type="project" value="UniProtKB-KW"/>
</dbReference>
<evidence type="ECO:0000256" key="12">
    <source>
        <dbReference type="ARBA" id="ARBA00034430"/>
    </source>
</evidence>
<evidence type="ECO:0000313" key="13">
    <source>
        <dbReference type="EMBL" id="BAU99233.1"/>
    </source>
</evidence>
<dbReference type="EMBL" id="AP017457">
    <property type="protein sequence ID" value="BAU99233.1"/>
    <property type="molecule type" value="Genomic_DNA"/>
</dbReference>
<dbReference type="PANTHER" id="PTHR31462:SF5">
    <property type="entry name" value="ENDOSOMAL_LYSOSOMAL PROTON CHANNEL TMEM175"/>
    <property type="match status" value="1"/>
</dbReference>
<evidence type="ECO:0000256" key="8">
    <source>
        <dbReference type="ARBA" id="ARBA00022989"/>
    </source>
</evidence>
<reference evidence="13 14" key="1">
    <citation type="journal article" date="2016" name="Genome Announc.">
        <title>Complete Genome Sequence of Aurantimicrobium minutum Type Strain KNCT, a Planktonic Ultramicrobacterium Isolated from River Water.</title>
        <authorList>
            <person name="Nakai R."/>
            <person name="Fujisawa T."/>
            <person name="Nakamura Y."/>
            <person name="Nishide H."/>
            <person name="Uchiyama I."/>
            <person name="Baba T."/>
            <person name="Toyoda A."/>
            <person name="Fujiyama A."/>
            <person name="Naganuma T."/>
            <person name="Niki H."/>
        </authorList>
    </citation>
    <scope>NUCLEOTIDE SEQUENCE [LARGE SCALE GENOMIC DNA]</scope>
    <source>
        <strain evidence="13 14">KNC</strain>
    </source>
</reference>
<accession>A0A173LWK2</accession>
<keyword evidence="4" id="KW-0633">Potassium transport</keyword>
<keyword evidence="9" id="KW-0406">Ion transport</keyword>
<dbReference type="GO" id="GO:0015252">
    <property type="term" value="F:proton channel activity"/>
    <property type="evidence" value="ECO:0007669"/>
    <property type="project" value="InterPro"/>
</dbReference>
<keyword evidence="8" id="KW-1133">Transmembrane helix</keyword>
<keyword evidence="5" id="KW-0812">Transmembrane</keyword>
<evidence type="ECO:0000256" key="6">
    <source>
        <dbReference type="ARBA" id="ARBA00022826"/>
    </source>
</evidence>
<dbReference type="Proteomes" id="UP000243847">
    <property type="component" value="Chromosome sequence1"/>
</dbReference>
<comment type="subcellular location">
    <subcellularLocation>
        <location evidence="1">Membrane</location>
        <topology evidence="1">Multi-pass membrane protein</topology>
    </subcellularLocation>
</comment>
<comment type="catalytic activity">
    <reaction evidence="12">
        <text>K(+)(in) = K(+)(out)</text>
        <dbReference type="Rhea" id="RHEA:29463"/>
        <dbReference type="ChEBI" id="CHEBI:29103"/>
    </reaction>
</comment>
<comment type="similarity">
    <text evidence="2">Belongs to the TMEM175 family.</text>
</comment>
<dbReference type="InterPro" id="IPR010617">
    <property type="entry name" value="TMEM175-like"/>
</dbReference>
<evidence type="ECO:0000256" key="1">
    <source>
        <dbReference type="ARBA" id="ARBA00004141"/>
    </source>
</evidence>
<keyword evidence="11" id="KW-0407">Ion channel</keyword>
<evidence type="ECO:0000256" key="7">
    <source>
        <dbReference type="ARBA" id="ARBA00022958"/>
    </source>
</evidence>
<organism evidence="13 14">
    <name type="scientific">Aurantimicrobium minutum</name>
    <dbReference type="NCBI Taxonomy" id="708131"/>
    <lineage>
        <taxon>Bacteria</taxon>
        <taxon>Bacillati</taxon>
        <taxon>Actinomycetota</taxon>
        <taxon>Actinomycetes</taxon>
        <taxon>Micrococcales</taxon>
        <taxon>Microbacteriaceae</taxon>
        <taxon>Aurantimicrobium</taxon>
    </lineage>
</organism>
<keyword evidence="3" id="KW-0813">Transport</keyword>
<keyword evidence="7" id="KW-0630">Potassium</keyword>
<evidence type="ECO:0000256" key="10">
    <source>
        <dbReference type="ARBA" id="ARBA00023136"/>
    </source>
</evidence>
<evidence type="ECO:0000256" key="11">
    <source>
        <dbReference type="ARBA" id="ARBA00023303"/>
    </source>
</evidence>